<keyword evidence="1" id="KW-0812">Transmembrane</keyword>
<feature type="transmembrane region" description="Helical" evidence="1">
    <location>
        <begin position="187"/>
        <end position="209"/>
    </location>
</feature>
<keyword evidence="1" id="KW-0472">Membrane</keyword>
<feature type="transmembrane region" description="Helical" evidence="1">
    <location>
        <begin position="263"/>
        <end position="284"/>
    </location>
</feature>
<dbReference type="RefSeq" id="WP_338637008.1">
    <property type="nucleotide sequence ID" value="NZ_CP146516.1"/>
</dbReference>
<dbReference type="EMBL" id="QOVW01000065">
    <property type="protein sequence ID" value="RDB36194.1"/>
    <property type="molecule type" value="Genomic_DNA"/>
</dbReference>
<proteinExistence type="predicted"/>
<gene>
    <name evidence="3" type="ORF">DCC88_06335</name>
</gene>
<organism evidence="3 4">
    <name type="scientific">Spirobacillus cienkowskii</name>
    <dbReference type="NCBI Taxonomy" id="495820"/>
    <lineage>
        <taxon>Bacteria</taxon>
        <taxon>Pseudomonadati</taxon>
        <taxon>Bdellovibrionota</taxon>
        <taxon>Oligoflexia</taxon>
        <taxon>Silvanigrellales</taxon>
        <taxon>Spirobacillus</taxon>
    </lineage>
</organism>
<dbReference type="PANTHER" id="PTHR40407:SF1">
    <property type="entry name" value="HEPARAN-ALPHA-GLUCOSAMINIDE N-ACETYLTRANSFERASE CATALYTIC DOMAIN-CONTAINING PROTEIN"/>
    <property type="match status" value="1"/>
</dbReference>
<reference evidence="3" key="1">
    <citation type="submission" date="2018-04" db="EMBL/GenBank/DDBJ databases">
        <title>Draft genome sequence of the Candidatus Spirobacillus cienkowskii, a pathogen of freshwater Daphnia species, reconstructed from hemolymph metagenomic reads.</title>
        <authorList>
            <person name="Bresciani L."/>
            <person name="Lemos L.N."/>
            <person name="Wale N."/>
            <person name="Lin J.Y."/>
            <person name="Fernandes G.R."/>
            <person name="Duffy M.A."/>
            <person name="Rodrigues J.M."/>
        </authorList>
    </citation>
    <scope>NUCLEOTIDE SEQUENCE [LARGE SCALE GENOMIC DNA]</scope>
    <source>
        <strain evidence="3">Binning01</strain>
    </source>
</reference>
<dbReference type="PANTHER" id="PTHR40407">
    <property type="entry name" value="MEMBRANE PROTEIN-LIKE PROTEIN"/>
    <property type="match status" value="1"/>
</dbReference>
<evidence type="ECO:0000259" key="2">
    <source>
        <dbReference type="Pfam" id="PF07786"/>
    </source>
</evidence>
<feature type="transmembrane region" description="Helical" evidence="1">
    <location>
        <begin position="218"/>
        <end position="243"/>
    </location>
</feature>
<evidence type="ECO:0000313" key="4">
    <source>
        <dbReference type="Proteomes" id="UP000253934"/>
    </source>
</evidence>
<dbReference type="Proteomes" id="UP000253934">
    <property type="component" value="Unassembled WGS sequence"/>
</dbReference>
<keyword evidence="4" id="KW-1185">Reference proteome</keyword>
<dbReference type="InterPro" id="IPR012429">
    <property type="entry name" value="HGSNAT_cat"/>
</dbReference>
<evidence type="ECO:0000313" key="3">
    <source>
        <dbReference type="EMBL" id="RDB36194.1"/>
    </source>
</evidence>
<evidence type="ECO:0000256" key="1">
    <source>
        <dbReference type="SAM" id="Phobius"/>
    </source>
</evidence>
<feature type="transmembrane region" description="Helical" evidence="1">
    <location>
        <begin position="54"/>
        <end position="75"/>
    </location>
</feature>
<feature type="transmembrane region" description="Helical" evidence="1">
    <location>
        <begin position="313"/>
        <end position="331"/>
    </location>
</feature>
<feature type="transmembrane region" description="Helical" evidence="1">
    <location>
        <begin position="120"/>
        <end position="141"/>
    </location>
</feature>
<accession>A0A369KWV9</accession>
<name>A0A369KWV9_9BACT</name>
<protein>
    <submittedName>
        <fullName evidence="3">DUF1624 domain-containing protein</fullName>
    </submittedName>
</protein>
<feature type="transmembrane region" description="Helical" evidence="1">
    <location>
        <begin position="148"/>
        <end position="167"/>
    </location>
</feature>
<comment type="caution">
    <text evidence="3">The sequence shown here is derived from an EMBL/GenBank/DDBJ whole genome shotgun (WGS) entry which is preliminary data.</text>
</comment>
<feature type="transmembrane region" description="Helical" evidence="1">
    <location>
        <begin position="337"/>
        <end position="357"/>
    </location>
</feature>
<sequence length="376" mass="43675">MRLNSLDSTRGIILIMMALDHAKDLIMREFIFVSESWSGQYAYYNDFSLFFSRFITHLCAPAFAFMMGLSMILLCKSNSTVWKKEVEMWKYFFKRGIVLIILEVILFSPIWSYAFKSDNISYEFGVLGMLGTSMIICSFFLKRHWSISFATVIFGLISSIIFITNAPKFDLSNLLLKILFIPDMTSVVYPIFPWLGVSLLGILFGKILIKNQKLAFKLILPSSIVFLTLFVIARNFGGIAFNLRPDLSLTDANWWSFFYVVKYPPSIVYLLFTLGTFFLIFYVFNKLENLNPKKYRFLFSLLNIFKVYGKTTFFFYALHLPILLIIGIIFYNGFGLSSLSIAILGWIGLLLILYPLCKKYQKFKKTKNHNSLWKLF</sequence>
<dbReference type="AlphaFoldDB" id="A0A369KWV9"/>
<feature type="transmembrane region" description="Helical" evidence="1">
    <location>
        <begin position="96"/>
        <end position="114"/>
    </location>
</feature>
<feature type="domain" description="Heparan-alpha-glucosaminide N-acetyltransferase catalytic" evidence="2">
    <location>
        <begin position="2"/>
        <end position="234"/>
    </location>
</feature>
<dbReference type="Pfam" id="PF07786">
    <property type="entry name" value="HGSNAT_cat"/>
    <property type="match status" value="1"/>
</dbReference>
<keyword evidence="1" id="KW-1133">Transmembrane helix</keyword>